<evidence type="ECO:0000256" key="5">
    <source>
        <dbReference type="SAM" id="SignalP"/>
    </source>
</evidence>
<evidence type="ECO:0000313" key="7">
    <source>
        <dbReference type="Proteomes" id="UP000319732"/>
    </source>
</evidence>
<dbReference type="Gene3D" id="1.10.246.130">
    <property type="match status" value="1"/>
</dbReference>
<dbReference type="GO" id="GO:0016740">
    <property type="term" value="F:transferase activity"/>
    <property type="evidence" value="ECO:0007669"/>
    <property type="project" value="UniProtKB-KW"/>
</dbReference>
<keyword evidence="4" id="KW-0865">Zymogen</keyword>
<dbReference type="RefSeq" id="WP_142905630.1">
    <property type="nucleotide sequence ID" value="NZ_ML660097.1"/>
</dbReference>
<dbReference type="OrthoDB" id="5297205at2"/>
<dbReference type="GO" id="GO:0016787">
    <property type="term" value="F:hydrolase activity"/>
    <property type="evidence" value="ECO:0007669"/>
    <property type="project" value="UniProtKB-KW"/>
</dbReference>
<evidence type="ECO:0000313" key="6">
    <source>
        <dbReference type="EMBL" id="TQV73501.1"/>
    </source>
</evidence>
<dbReference type="Proteomes" id="UP000319732">
    <property type="component" value="Unassembled WGS sequence"/>
</dbReference>
<feature type="signal peptide" evidence="5">
    <location>
        <begin position="1"/>
        <end position="21"/>
    </location>
</feature>
<dbReference type="InterPro" id="IPR043138">
    <property type="entry name" value="GGT_lsub"/>
</dbReference>
<protein>
    <recommendedName>
        <fullName evidence="8">Gamma-glutamyltransferase</fullName>
    </recommendedName>
</protein>
<feature type="chain" id="PRO_5021766931" description="Gamma-glutamyltransferase" evidence="5">
    <location>
        <begin position="22"/>
        <end position="587"/>
    </location>
</feature>
<keyword evidence="3" id="KW-0378">Hydrolase</keyword>
<dbReference type="PRINTS" id="PR01210">
    <property type="entry name" value="GGTRANSPTASE"/>
</dbReference>
<dbReference type="InterPro" id="IPR051792">
    <property type="entry name" value="GGT_bact"/>
</dbReference>
<comment type="similarity">
    <text evidence="1">Belongs to the gamma-glutamyltransferase family.</text>
</comment>
<proteinExistence type="inferred from homology"/>
<keyword evidence="2" id="KW-0808">Transferase</keyword>
<dbReference type="PANTHER" id="PTHR43199">
    <property type="entry name" value="GLUTATHIONE HYDROLASE"/>
    <property type="match status" value="1"/>
</dbReference>
<dbReference type="InterPro" id="IPR029055">
    <property type="entry name" value="Ntn_hydrolases_N"/>
</dbReference>
<dbReference type="Gene3D" id="3.60.20.40">
    <property type="match status" value="1"/>
</dbReference>
<evidence type="ECO:0000256" key="3">
    <source>
        <dbReference type="ARBA" id="ARBA00022801"/>
    </source>
</evidence>
<accession>A0A545T8G6</accession>
<evidence type="ECO:0000256" key="1">
    <source>
        <dbReference type="ARBA" id="ARBA00009381"/>
    </source>
</evidence>
<keyword evidence="5" id="KW-0732">Signal</keyword>
<evidence type="ECO:0000256" key="2">
    <source>
        <dbReference type="ARBA" id="ARBA00022679"/>
    </source>
</evidence>
<reference evidence="6 7" key="1">
    <citation type="submission" date="2019-06" db="EMBL/GenBank/DDBJ databases">
        <title>Whole genome sequence for Cellvibrionaceae sp. R142.</title>
        <authorList>
            <person name="Wang G."/>
        </authorList>
    </citation>
    <scope>NUCLEOTIDE SEQUENCE [LARGE SCALE GENOMIC DNA]</scope>
    <source>
        <strain evidence="6 7">R142</strain>
    </source>
</reference>
<dbReference type="AlphaFoldDB" id="A0A545T8G6"/>
<evidence type="ECO:0000256" key="4">
    <source>
        <dbReference type="ARBA" id="ARBA00023145"/>
    </source>
</evidence>
<keyword evidence="7" id="KW-1185">Reference proteome</keyword>
<evidence type="ECO:0008006" key="8">
    <source>
        <dbReference type="Google" id="ProtNLM"/>
    </source>
</evidence>
<dbReference type="InterPro" id="IPR043137">
    <property type="entry name" value="GGT_ssub_C"/>
</dbReference>
<dbReference type="Pfam" id="PF01019">
    <property type="entry name" value="G_glu_transpept"/>
    <property type="match status" value="1"/>
</dbReference>
<dbReference type="PROSITE" id="PS51257">
    <property type="entry name" value="PROKAR_LIPOPROTEIN"/>
    <property type="match status" value="1"/>
</dbReference>
<sequence length="587" mass="62387">MKQLFKTFSKAMIAGTMGGLAACQSGIIGTGPTLQRSVLYSDQALPESTATTAMVTGTTGAAAQQAGVDILRAGGTAADAAVGTAMKQICLAAGAWVSYAGIMNVVYYEAATGKVYNMNASYNTVAGETDPASIPPVEFSRRHSKAAIAPNGRSVLVPGFMKGADELVKRFGRLSLAEVVAPSVQCAEQGFTWHEVPDQIFAFRKDLLARDAETKAVFTSPNGDNYQVGETFRQPALAQTLKAFSQKGADYIYKGPWAKKLVDKVQAMGGKLSLADMAGYEVIWSEPLSTQYHGYDVYVHGLPAVGGVATVEAMELSELAKLPSMGHYSESPEALLWMSNITRVGISMTYAAELVGKALSMDLSPQSRLKPEVNEKIWQLIKAGHFPGVVSPKKIVPAHSDGVVVIDQWGNIATMVHTINTEMWGTTGLFVDGVSIPDSASIQVPQVAAVTPGERLPDPTNPGLVLKDGKPFLGFASIGAGLHQRTLSCLISVLDFGMTPQQAINAPAWGFLKFDAKDPTKQTQQFGIGDLEPQMIKSLNAMGMEIDENDTTRGYWIGIQIDPESGQLKGGSPRALGESLGGRAVGY</sequence>
<organism evidence="6 7">
    <name type="scientific">Exilibacterium tricleocarpae</name>
    <dbReference type="NCBI Taxonomy" id="2591008"/>
    <lineage>
        <taxon>Bacteria</taxon>
        <taxon>Pseudomonadati</taxon>
        <taxon>Pseudomonadota</taxon>
        <taxon>Gammaproteobacteria</taxon>
        <taxon>Cellvibrionales</taxon>
        <taxon>Cellvibrionaceae</taxon>
        <taxon>Exilibacterium</taxon>
    </lineage>
</organism>
<gene>
    <name evidence="6" type="ORF">FKG94_17535</name>
</gene>
<dbReference type="PANTHER" id="PTHR43199:SF1">
    <property type="entry name" value="GLUTATHIONE HYDROLASE PROENZYME"/>
    <property type="match status" value="1"/>
</dbReference>
<comment type="caution">
    <text evidence="6">The sequence shown here is derived from an EMBL/GenBank/DDBJ whole genome shotgun (WGS) entry which is preliminary data.</text>
</comment>
<dbReference type="EMBL" id="VHSG01000018">
    <property type="protein sequence ID" value="TQV73501.1"/>
    <property type="molecule type" value="Genomic_DNA"/>
</dbReference>
<dbReference type="SUPFAM" id="SSF56235">
    <property type="entry name" value="N-terminal nucleophile aminohydrolases (Ntn hydrolases)"/>
    <property type="match status" value="1"/>
</dbReference>
<name>A0A545T8G6_9GAMM</name>